<dbReference type="GO" id="GO:0016846">
    <property type="term" value="F:carbon-sulfur lyase activity"/>
    <property type="evidence" value="ECO:0007669"/>
    <property type="project" value="InterPro"/>
</dbReference>
<dbReference type="Gene3D" id="2.170.150.70">
    <property type="match status" value="1"/>
</dbReference>
<evidence type="ECO:0000313" key="6">
    <source>
        <dbReference type="Proteomes" id="UP000663828"/>
    </source>
</evidence>
<dbReference type="InterPro" id="IPR006913">
    <property type="entry name" value="CENP-V/GFA"/>
</dbReference>
<evidence type="ECO:0000256" key="3">
    <source>
        <dbReference type="ARBA" id="ARBA00022833"/>
    </source>
</evidence>
<dbReference type="SUPFAM" id="SSF51316">
    <property type="entry name" value="Mss4-like"/>
    <property type="match status" value="1"/>
</dbReference>
<evidence type="ECO:0000256" key="2">
    <source>
        <dbReference type="ARBA" id="ARBA00022723"/>
    </source>
</evidence>
<evidence type="ECO:0000313" key="5">
    <source>
        <dbReference type="EMBL" id="CAF1587750.1"/>
    </source>
</evidence>
<dbReference type="GO" id="GO:0046872">
    <property type="term" value="F:metal ion binding"/>
    <property type="evidence" value="ECO:0007669"/>
    <property type="project" value="UniProtKB-KW"/>
</dbReference>
<feature type="domain" description="CENP-V/GFA" evidence="4">
    <location>
        <begin position="11"/>
        <end position="77"/>
    </location>
</feature>
<accession>A0A815ZU69</accession>
<gene>
    <name evidence="5" type="ORF">XAT740_LOCUS46221</name>
</gene>
<protein>
    <recommendedName>
        <fullName evidence="4">CENP-V/GFA domain-containing protein</fullName>
    </recommendedName>
</protein>
<evidence type="ECO:0000259" key="4">
    <source>
        <dbReference type="Pfam" id="PF04828"/>
    </source>
</evidence>
<evidence type="ECO:0000256" key="1">
    <source>
        <dbReference type="ARBA" id="ARBA00005495"/>
    </source>
</evidence>
<dbReference type="EMBL" id="CAJNOR010006168">
    <property type="protein sequence ID" value="CAF1587750.1"/>
    <property type="molecule type" value="Genomic_DNA"/>
</dbReference>
<dbReference type="InterPro" id="IPR011057">
    <property type="entry name" value="Mss4-like_sf"/>
</dbReference>
<sequence length="119" mass="13455">MISFLTSKKLIGYCLCKDIIVKIDRESLTDKSNEVLLCHCSKCQRGVAGLASLDLMSLNGKVALIDEKSLIAKYDDTDTKLFTGEIDQLPCPMKDLFCGRMMKWEEEIDDAKYYNESAE</sequence>
<proteinExistence type="inferred from homology"/>
<dbReference type="Pfam" id="PF04828">
    <property type="entry name" value="GFA"/>
    <property type="match status" value="1"/>
</dbReference>
<comment type="caution">
    <text evidence="5">The sequence shown here is derived from an EMBL/GenBank/DDBJ whole genome shotgun (WGS) entry which is preliminary data.</text>
</comment>
<keyword evidence="2" id="KW-0479">Metal-binding</keyword>
<reference evidence="5" key="1">
    <citation type="submission" date="2021-02" db="EMBL/GenBank/DDBJ databases">
        <authorList>
            <person name="Nowell W R."/>
        </authorList>
    </citation>
    <scope>NUCLEOTIDE SEQUENCE</scope>
</reference>
<keyword evidence="6" id="KW-1185">Reference proteome</keyword>
<dbReference type="Proteomes" id="UP000663828">
    <property type="component" value="Unassembled WGS sequence"/>
</dbReference>
<organism evidence="5 6">
    <name type="scientific">Adineta ricciae</name>
    <name type="common">Rotifer</name>
    <dbReference type="NCBI Taxonomy" id="249248"/>
    <lineage>
        <taxon>Eukaryota</taxon>
        <taxon>Metazoa</taxon>
        <taxon>Spiralia</taxon>
        <taxon>Gnathifera</taxon>
        <taxon>Rotifera</taxon>
        <taxon>Eurotatoria</taxon>
        <taxon>Bdelloidea</taxon>
        <taxon>Adinetida</taxon>
        <taxon>Adinetidae</taxon>
        <taxon>Adineta</taxon>
    </lineage>
</organism>
<comment type="similarity">
    <text evidence="1">Belongs to the Gfa family.</text>
</comment>
<dbReference type="AlphaFoldDB" id="A0A815ZU69"/>
<name>A0A815ZU69_ADIRI</name>
<keyword evidence="3" id="KW-0862">Zinc</keyword>